<organism evidence="1 2">
    <name type="scientific">Araneus ventricosus</name>
    <name type="common">Orbweaver spider</name>
    <name type="synonym">Epeira ventricosa</name>
    <dbReference type="NCBI Taxonomy" id="182803"/>
    <lineage>
        <taxon>Eukaryota</taxon>
        <taxon>Metazoa</taxon>
        <taxon>Ecdysozoa</taxon>
        <taxon>Arthropoda</taxon>
        <taxon>Chelicerata</taxon>
        <taxon>Arachnida</taxon>
        <taxon>Araneae</taxon>
        <taxon>Araneomorphae</taxon>
        <taxon>Entelegynae</taxon>
        <taxon>Araneoidea</taxon>
        <taxon>Araneidae</taxon>
        <taxon>Araneus</taxon>
    </lineage>
</organism>
<accession>A0A4Y2BLZ9</accession>
<dbReference type="PANTHER" id="PTHR46585:SF1">
    <property type="entry name" value="CHROMO DOMAIN-CONTAINING PROTEIN"/>
    <property type="match status" value="1"/>
</dbReference>
<evidence type="ECO:0000313" key="2">
    <source>
        <dbReference type="Proteomes" id="UP000499080"/>
    </source>
</evidence>
<dbReference type="OrthoDB" id="6436098at2759"/>
<protein>
    <submittedName>
        <fullName evidence="1">Uncharacterized protein</fullName>
    </submittedName>
</protein>
<keyword evidence="2" id="KW-1185">Reference proteome</keyword>
<dbReference type="EMBL" id="BGPR01083824">
    <property type="protein sequence ID" value="GBL92973.1"/>
    <property type="molecule type" value="Genomic_DNA"/>
</dbReference>
<name>A0A4Y2BLZ9_ARAVE</name>
<dbReference type="AlphaFoldDB" id="A0A4Y2BLZ9"/>
<sequence length="347" mass="40249">MSKRMALMPPELFSAYYQQKPEIRLEDELSKLLDREKLPDDMKVKLLSQLVTRYQKTMHEPPEPIRVSVVDKEPEKNLMTDDISNVTEKATPNAMMMDIIASVPQSQSKFGPLIVEKLKTRSYFWNKFGEMVKNGSPIKDSKIVDFFSYLMRNSKIQAEPKHFSHFLKALKEINIPHSWIANQKVLDRLKHFQVIASYEDDDANEEKFDVAHVHRRSKSLTPTTSWGKNSSSKRKTITNEVDKLLEKYYYDVEHPASFGGVAKLAKAAGVSIKLAREWLMKEDTYTLFKPTRYKFLRRKTLSYGIGDLIQSDLVDLSKFSRQNRGVKFLLTSIDVFFKKSICFDAKK</sequence>
<gene>
    <name evidence="1" type="ORF">AVEN_266082_1</name>
</gene>
<proteinExistence type="predicted"/>
<dbReference type="PANTHER" id="PTHR46585">
    <property type="entry name" value="INTEGRASE CORE DOMAIN CONTAINING PROTEIN"/>
    <property type="match status" value="1"/>
</dbReference>
<evidence type="ECO:0000313" key="1">
    <source>
        <dbReference type="EMBL" id="GBL92973.1"/>
    </source>
</evidence>
<dbReference type="Proteomes" id="UP000499080">
    <property type="component" value="Unassembled WGS sequence"/>
</dbReference>
<reference evidence="1 2" key="1">
    <citation type="journal article" date="2019" name="Sci. Rep.">
        <title>Orb-weaving spider Araneus ventricosus genome elucidates the spidroin gene catalogue.</title>
        <authorList>
            <person name="Kono N."/>
            <person name="Nakamura H."/>
            <person name="Ohtoshi R."/>
            <person name="Moran D.A.P."/>
            <person name="Shinohara A."/>
            <person name="Yoshida Y."/>
            <person name="Fujiwara M."/>
            <person name="Mori M."/>
            <person name="Tomita M."/>
            <person name="Arakawa K."/>
        </authorList>
    </citation>
    <scope>NUCLEOTIDE SEQUENCE [LARGE SCALE GENOMIC DNA]</scope>
</reference>
<comment type="caution">
    <text evidence="1">The sequence shown here is derived from an EMBL/GenBank/DDBJ whole genome shotgun (WGS) entry which is preliminary data.</text>
</comment>